<dbReference type="InterPro" id="IPR050624">
    <property type="entry name" value="HTH-type_Tx_Regulator"/>
</dbReference>
<dbReference type="InterPro" id="IPR001647">
    <property type="entry name" value="HTH_TetR"/>
</dbReference>
<dbReference type="AlphaFoldDB" id="A0A6A7K588"/>
<dbReference type="SUPFAM" id="SSF48498">
    <property type="entry name" value="Tetracyclin repressor-like, C-terminal domain"/>
    <property type="match status" value="1"/>
</dbReference>
<dbReference type="PANTHER" id="PTHR43479:SF11">
    <property type="entry name" value="ACREF_ENVCD OPERON REPRESSOR-RELATED"/>
    <property type="match status" value="1"/>
</dbReference>
<name>A0A6A7K588_9FIRM</name>
<evidence type="ECO:0000313" key="5">
    <source>
        <dbReference type="Proteomes" id="UP000440004"/>
    </source>
</evidence>
<evidence type="ECO:0000256" key="1">
    <source>
        <dbReference type="ARBA" id="ARBA00023125"/>
    </source>
</evidence>
<evidence type="ECO:0000259" key="3">
    <source>
        <dbReference type="PROSITE" id="PS50977"/>
    </source>
</evidence>
<proteinExistence type="predicted"/>
<dbReference type="Pfam" id="PF00440">
    <property type="entry name" value="TetR_N"/>
    <property type="match status" value="1"/>
</dbReference>
<keyword evidence="5" id="KW-1185">Reference proteome</keyword>
<evidence type="ECO:0000313" key="4">
    <source>
        <dbReference type="EMBL" id="MPW24545.1"/>
    </source>
</evidence>
<dbReference type="Proteomes" id="UP000440004">
    <property type="component" value="Unassembled WGS sequence"/>
</dbReference>
<feature type="domain" description="HTH tetR-type" evidence="3">
    <location>
        <begin position="13"/>
        <end position="73"/>
    </location>
</feature>
<sequence>MAKKQTLRDVQAQETYNKLLDMSMHLMKKYDYTKVTISQICDACGYAKGTFYNHFNSKIDMLFEISIQQNIKVSKLFVYDKDKSASECYLEFVNSYLKFVKINGNIFSKNIVMMLLSESMTGEKIGLSIQKDYILYLLDRGKNEGEFSKETSLEELYNLWRATIIGVFALWGIEGERYDVVKDGYNTLANLIKVIT</sequence>
<dbReference type="PANTHER" id="PTHR43479">
    <property type="entry name" value="ACREF/ENVCD OPERON REPRESSOR-RELATED"/>
    <property type="match status" value="1"/>
</dbReference>
<protein>
    <submittedName>
        <fullName evidence="4">TetR family transcriptional regulator</fullName>
    </submittedName>
</protein>
<dbReference type="Gene3D" id="1.10.357.10">
    <property type="entry name" value="Tetracycline Repressor, domain 2"/>
    <property type="match status" value="1"/>
</dbReference>
<dbReference type="SUPFAM" id="SSF46689">
    <property type="entry name" value="Homeodomain-like"/>
    <property type="match status" value="1"/>
</dbReference>
<dbReference type="InterPro" id="IPR009057">
    <property type="entry name" value="Homeodomain-like_sf"/>
</dbReference>
<feature type="DNA-binding region" description="H-T-H motif" evidence="2">
    <location>
        <begin position="36"/>
        <end position="55"/>
    </location>
</feature>
<keyword evidence="1 2" id="KW-0238">DNA-binding</keyword>
<comment type="caution">
    <text evidence="4">The sequence shown here is derived from an EMBL/GenBank/DDBJ whole genome shotgun (WGS) entry which is preliminary data.</text>
</comment>
<reference evidence="4 5" key="1">
    <citation type="submission" date="2019-10" db="EMBL/GenBank/DDBJ databases">
        <title>Alkalibaculum tamaniensis sp.nov., a new alkaliphilic acetogen, isolated on methoxylated aromatics from a mud volcano.</title>
        <authorList>
            <person name="Khomyakova M.A."/>
            <person name="Merkel A.Y."/>
            <person name="Bonch-Osmolovskaya E.A."/>
            <person name="Slobodkin A.I."/>
        </authorList>
    </citation>
    <scope>NUCLEOTIDE SEQUENCE [LARGE SCALE GENOMIC DNA]</scope>
    <source>
        <strain evidence="4 5">M08DMB</strain>
    </source>
</reference>
<gene>
    <name evidence="4" type="ORF">GC105_01895</name>
</gene>
<dbReference type="InterPro" id="IPR036271">
    <property type="entry name" value="Tet_transcr_reg_TetR-rel_C_sf"/>
</dbReference>
<dbReference type="EMBL" id="WHNX01000002">
    <property type="protein sequence ID" value="MPW24545.1"/>
    <property type="molecule type" value="Genomic_DNA"/>
</dbReference>
<organism evidence="4 5">
    <name type="scientific">Alkalibaculum sporogenes</name>
    <dbReference type="NCBI Taxonomy" id="2655001"/>
    <lineage>
        <taxon>Bacteria</taxon>
        <taxon>Bacillati</taxon>
        <taxon>Bacillota</taxon>
        <taxon>Clostridia</taxon>
        <taxon>Eubacteriales</taxon>
        <taxon>Eubacteriaceae</taxon>
        <taxon>Alkalibaculum</taxon>
    </lineage>
</organism>
<accession>A0A6A7K588</accession>
<dbReference type="RefSeq" id="WP_152801123.1">
    <property type="nucleotide sequence ID" value="NZ_WHNX01000002.1"/>
</dbReference>
<dbReference type="PROSITE" id="PS50977">
    <property type="entry name" value="HTH_TETR_2"/>
    <property type="match status" value="1"/>
</dbReference>
<evidence type="ECO:0000256" key="2">
    <source>
        <dbReference type="PROSITE-ProRule" id="PRU00335"/>
    </source>
</evidence>
<dbReference type="GO" id="GO:0003677">
    <property type="term" value="F:DNA binding"/>
    <property type="evidence" value="ECO:0007669"/>
    <property type="project" value="UniProtKB-UniRule"/>
</dbReference>